<keyword evidence="2" id="KW-0812">Transmembrane</keyword>
<keyword evidence="2" id="KW-1133">Transmembrane helix</keyword>
<sequence>MGTESGGRRRLAGVVVAAAVVVVLVVGVAIFGLARGPGGGTESSPSETGSPSWSTAPRPQPEQLADTADSEVFARQVARALFTWDTTSGAAPIDYAQVLVEAGDPTGTETAGLASDVRSYLPAPDVWAQLSRYRTRQWLVIDTLEVPDAWADAQEQAAPGQLLAGTTAYTATGTRHRAGTWDGERVEAEQAVSFTLFVTCRPSFEYCRLLRLSELNNPLH</sequence>
<evidence type="ECO:0000256" key="1">
    <source>
        <dbReference type="SAM" id="MobiDB-lite"/>
    </source>
</evidence>
<evidence type="ECO:0000313" key="4">
    <source>
        <dbReference type="Proteomes" id="UP000248764"/>
    </source>
</evidence>
<gene>
    <name evidence="3" type="ORF">C1I92_02270</name>
</gene>
<dbReference type="EMBL" id="POTW01000004">
    <property type="protein sequence ID" value="PZF86036.1"/>
    <property type="molecule type" value="Genomic_DNA"/>
</dbReference>
<keyword evidence="2" id="KW-0472">Membrane</keyword>
<name>A0A2W2CKW0_9ACTN</name>
<proteinExistence type="predicted"/>
<accession>A0A2W2CKW0</accession>
<organism evidence="3 4">
    <name type="scientific">Jiangella anatolica</name>
    <dbReference type="NCBI Taxonomy" id="2670374"/>
    <lineage>
        <taxon>Bacteria</taxon>
        <taxon>Bacillati</taxon>
        <taxon>Actinomycetota</taxon>
        <taxon>Actinomycetes</taxon>
        <taxon>Jiangellales</taxon>
        <taxon>Jiangellaceae</taxon>
        <taxon>Jiangella</taxon>
    </lineage>
</organism>
<protein>
    <submittedName>
        <fullName evidence="3">Uncharacterized protein</fullName>
    </submittedName>
</protein>
<feature type="transmembrane region" description="Helical" evidence="2">
    <location>
        <begin position="12"/>
        <end position="34"/>
    </location>
</feature>
<evidence type="ECO:0000256" key="2">
    <source>
        <dbReference type="SAM" id="Phobius"/>
    </source>
</evidence>
<feature type="compositionally biased region" description="Low complexity" evidence="1">
    <location>
        <begin position="42"/>
        <end position="52"/>
    </location>
</feature>
<reference evidence="3 4" key="1">
    <citation type="submission" date="2018-01" db="EMBL/GenBank/DDBJ databases">
        <title>Draft genome sequence of Jiangella sp. GTF31.</title>
        <authorList>
            <person name="Sahin N."/>
            <person name="Ay H."/>
            <person name="Saygin H."/>
        </authorList>
    </citation>
    <scope>NUCLEOTIDE SEQUENCE [LARGE SCALE GENOMIC DNA]</scope>
    <source>
        <strain evidence="3 4">GTF31</strain>
    </source>
</reference>
<dbReference type="Proteomes" id="UP000248764">
    <property type="component" value="Unassembled WGS sequence"/>
</dbReference>
<evidence type="ECO:0000313" key="3">
    <source>
        <dbReference type="EMBL" id="PZF86036.1"/>
    </source>
</evidence>
<feature type="region of interest" description="Disordered" evidence="1">
    <location>
        <begin position="36"/>
        <end position="67"/>
    </location>
</feature>
<keyword evidence="4" id="KW-1185">Reference proteome</keyword>
<dbReference type="AlphaFoldDB" id="A0A2W2CKW0"/>
<comment type="caution">
    <text evidence="3">The sequence shown here is derived from an EMBL/GenBank/DDBJ whole genome shotgun (WGS) entry which is preliminary data.</text>
</comment>